<comment type="caution">
    <text evidence="2">The sequence shown here is derived from an EMBL/GenBank/DDBJ whole genome shotgun (WGS) entry which is preliminary data.</text>
</comment>
<dbReference type="Proteomes" id="UP000237631">
    <property type="component" value="Unassembled WGS sequence"/>
</dbReference>
<accession>A0A2S6C9P8</accession>
<evidence type="ECO:0000256" key="1">
    <source>
        <dbReference type="SAM" id="MobiDB-lite"/>
    </source>
</evidence>
<protein>
    <submittedName>
        <fullName evidence="2">Uncharacterized protein</fullName>
    </submittedName>
</protein>
<feature type="region of interest" description="Disordered" evidence="1">
    <location>
        <begin position="37"/>
        <end position="60"/>
    </location>
</feature>
<gene>
    <name evidence="2" type="ORF">CBER1_10935</name>
</gene>
<reference evidence="3" key="1">
    <citation type="journal article" date="2017" name="bioRxiv">
        <title>Conservation of a gene cluster reveals novel cercosporin biosynthetic mechanisms and extends production to the genus Colletotrichum.</title>
        <authorList>
            <person name="de Jonge R."/>
            <person name="Ebert M.K."/>
            <person name="Huitt-Roehl C.R."/>
            <person name="Pal P."/>
            <person name="Suttle J.C."/>
            <person name="Spanner R.E."/>
            <person name="Neubauer J.D."/>
            <person name="Jurick W.M.II."/>
            <person name="Stott K.A."/>
            <person name="Secor G.A."/>
            <person name="Thomma B.P.H.J."/>
            <person name="Van de Peer Y."/>
            <person name="Townsend C.A."/>
            <person name="Bolton M.D."/>
        </authorList>
    </citation>
    <scope>NUCLEOTIDE SEQUENCE [LARGE SCALE GENOMIC DNA]</scope>
    <source>
        <strain evidence="3">CBS538.71</strain>
    </source>
</reference>
<keyword evidence="3" id="KW-1185">Reference proteome</keyword>
<proteinExistence type="predicted"/>
<dbReference type="AlphaFoldDB" id="A0A2S6C9P8"/>
<organism evidence="2 3">
    <name type="scientific">Cercospora berteroae</name>
    <dbReference type="NCBI Taxonomy" id="357750"/>
    <lineage>
        <taxon>Eukaryota</taxon>
        <taxon>Fungi</taxon>
        <taxon>Dikarya</taxon>
        <taxon>Ascomycota</taxon>
        <taxon>Pezizomycotina</taxon>
        <taxon>Dothideomycetes</taxon>
        <taxon>Dothideomycetidae</taxon>
        <taxon>Mycosphaerellales</taxon>
        <taxon>Mycosphaerellaceae</taxon>
        <taxon>Cercospora</taxon>
    </lineage>
</organism>
<evidence type="ECO:0000313" key="2">
    <source>
        <dbReference type="EMBL" id="PPJ56459.1"/>
    </source>
</evidence>
<sequence>MYELELQLQTARAETAQAQHALGHSRREMSRLERQLAEHDQAEPIAVNANPAPPPTSVPASRSALLQLARRLLVDLHTAIADRDKWRRRDAFKIARMKLWRERHGIECALRDDVLLDTNEAVAMMVPSRRRASV</sequence>
<dbReference type="EMBL" id="PNEN01000518">
    <property type="protein sequence ID" value="PPJ56459.1"/>
    <property type="molecule type" value="Genomic_DNA"/>
</dbReference>
<name>A0A2S6C9P8_9PEZI</name>
<evidence type="ECO:0000313" key="3">
    <source>
        <dbReference type="Proteomes" id="UP000237631"/>
    </source>
</evidence>